<evidence type="ECO:0000259" key="4">
    <source>
        <dbReference type="PROSITE" id="PS51379"/>
    </source>
</evidence>
<feature type="domain" description="4Fe-4S ferredoxin-type" evidence="4">
    <location>
        <begin position="542"/>
        <end position="574"/>
    </location>
</feature>
<name>A0A1G7WX35_9RHOO</name>
<dbReference type="STRING" id="83767.SAMN05660652_00662"/>
<sequence>MADLTPIPFDILATRLFSDLAAGKGALDLPNHLFYSGRSDLDLSMSFPGGPVSTPFGPAAGPHTQLAQNIVLAWLCGGRFMELKTVQVMDELKIVRPCIDMQTVGFNVEWSQELKLDQSLEEYVKASMLVEMLKADGLAVGHAETVFDMSVGYDLAGISSPPIRAFLSGLMDARTTVERLRAQIPDALARFRDLPFRTCISDTLTLSTFHGCPPDEIEAIASFLLRDMGLNVVVKLNPTLLGRETLFEILHDRLGYTDLIVPDSAFAGDPSWADMVGIITRLGDLAAQQGRDFGVKFCNTLLVKNYKSFFPAVESNMYMSGQPLHLLAMALVRKFRAEFGDRYRVSFSAGINEQNFADAVALSLKPVTVCSDLLKAGGYGRGAAYLTALEARMTETGAHTLDEFVIKAFGHGEAALDGLGLPSVRVDACRAALQNGGDLAAAAGEAFPAWVSACVLRNTDTYVVRALDDPRYTRAKHDPAPLKLKKQLAMFDCVNCNKCISVCPNNANLVLAIEPGTYSTGRLVPSAAGWSVETTDPIEFRKPWQIGNFIDACNECGNCEVICPENRSPCLIKPRFFGSLAAWQAAPTRDGYALVRDGETLTMFARVEGKELRLEHTPGAKLRYVGEGFDIRVDLDDPLGSVEGQADAAVDLRQLRLMELLRLAVIDAEASNYVKTALEMAESCATS</sequence>
<evidence type="ECO:0000313" key="5">
    <source>
        <dbReference type="EMBL" id="SDG76503.1"/>
    </source>
</evidence>
<evidence type="ECO:0000256" key="1">
    <source>
        <dbReference type="ARBA" id="ARBA00022723"/>
    </source>
</evidence>
<dbReference type="OrthoDB" id="9794954at2"/>
<dbReference type="Proteomes" id="UP000198607">
    <property type="component" value="Unassembled WGS sequence"/>
</dbReference>
<proteinExistence type="predicted"/>
<keyword evidence="6" id="KW-1185">Reference proteome</keyword>
<keyword evidence="3" id="KW-0411">Iron-sulfur</keyword>
<dbReference type="RefSeq" id="WP_091933307.1">
    <property type="nucleotide sequence ID" value="NZ_FNCY01000001.1"/>
</dbReference>
<organism evidence="5 6">
    <name type="scientific">Propionivibrio dicarboxylicus</name>
    <dbReference type="NCBI Taxonomy" id="83767"/>
    <lineage>
        <taxon>Bacteria</taxon>
        <taxon>Pseudomonadati</taxon>
        <taxon>Pseudomonadota</taxon>
        <taxon>Betaproteobacteria</taxon>
        <taxon>Rhodocyclales</taxon>
        <taxon>Rhodocyclaceae</taxon>
        <taxon>Propionivibrio</taxon>
    </lineage>
</organism>
<dbReference type="GO" id="GO:0046872">
    <property type="term" value="F:metal ion binding"/>
    <property type="evidence" value="ECO:0007669"/>
    <property type="project" value="UniProtKB-KW"/>
</dbReference>
<dbReference type="SUPFAM" id="SSF46548">
    <property type="entry name" value="alpha-helical ferredoxin"/>
    <property type="match status" value="1"/>
</dbReference>
<keyword evidence="1" id="KW-0479">Metal-binding</keyword>
<dbReference type="AlphaFoldDB" id="A0A1G7WX35"/>
<dbReference type="PROSITE" id="PS00198">
    <property type="entry name" value="4FE4S_FER_1"/>
    <property type="match status" value="2"/>
</dbReference>
<dbReference type="EMBL" id="FNCY01000001">
    <property type="protein sequence ID" value="SDG76503.1"/>
    <property type="molecule type" value="Genomic_DNA"/>
</dbReference>
<evidence type="ECO:0000313" key="6">
    <source>
        <dbReference type="Proteomes" id="UP000198607"/>
    </source>
</evidence>
<dbReference type="Gene3D" id="1.10.1060.10">
    <property type="entry name" value="Alpha-helical ferredoxin"/>
    <property type="match status" value="1"/>
</dbReference>
<dbReference type="SUPFAM" id="SSF51395">
    <property type="entry name" value="FMN-linked oxidoreductases"/>
    <property type="match status" value="1"/>
</dbReference>
<evidence type="ECO:0000256" key="2">
    <source>
        <dbReference type="ARBA" id="ARBA00023004"/>
    </source>
</evidence>
<dbReference type="GO" id="GO:0051536">
    <property type="term" value="F:iron-sulfur cluster binding"/>
    <property type="evidence" value="ECO:0007669"/>
    <property type="project" value="UniProtKB-KW"/>
</dbReference>
<dbReference type="PROSITE" id="PS51379">
    <property type="entry name" value="4FE4S_FER_2"/>
    <property type="match status" value="2"/>
</dbReference>
<gene>
    <name evidence="5" type="ORF">SAMN05660652_00662</name>
</gene>
<feature type="domain" description="4Fe-4S ferredoxin-type" evidence="4">
    <location>
        <begin position="484"/>
        <end position="513"/>
    </location>
</feature>
<dbReference type="InterPro" id="IPR009051">
    <property type="entry name" value="Helical_ferredxn"/>
</dbReference>
<dbReference type="InterPro" id="IPR017900">
    <property type="entry name" value="4Fe4S_Fe_S_CS"/>
</dbReference>
<dbReference type="InterPro" id="IPR017896">
    <property type="entry name" value="4Fe4S_Fe-S-bd"/>
</dbReference>
<reference evidence="5 6" key="1">
    <citation type="submission" date="2016-10" db="EMBL/GenBank/DDBJ databases">
        <authorList>
            <person name="de Groot N.N."/>
        </authorList>
    </citation>
    <scope>NUCLEOTIDE SEQUENCE [LARGE SCALE GENOMIC DNA]</scope>
    <source>
        <strain evidence="5 6">DSM 5885</strain>
    </source>
</reference>
<evidence type="ECO:0000256" key="3">
    <source>
        <dbReference type="ARBA" id="ARBA00023014"/>
    </source>
</evidence>
<accession>A0A1G7WX35</accession>
<keyword evidence="2" id="KW-0408">Iron</keyword>
<protein>
    <submittedName>
        <fullName evidence="5">Putative selenate reductase</fullName>
    </submittedName>
</protein>